<evidence type="ECO:0000256" key="3">
    <source>
        <dbReference type="ARBA" id="ARBA00022692"/>
    </source>
</evidence>
<dbReference type="GO" id="GO:0022857">
    <property type="term" value="F:transmembrane transporter activity"/>
    <property type="evidence" value="ECO:0007669"/>
    <property type="project" value="InterPro"/>
</dbReference>
<evidence type="ECO:0000256" key="1">
    <source>
        <dbReference type="ARBA" id="ARBA00004651"/>
    </source>
</evidence>
<keyword evidence="4 6" id="KW-1133">Transmembrane helix</keyword>
<evidence type="ECO:0000256" key="2">
    <source>
        <dbReference type="ARBA" id="ARBA00022475"/>
    </source>
</evidence>
<dbReference type="PANTHER" id="PTHR43124">
    <property type="entry name" value="PURINE EFFLUX PUMP PBUE"/>
    <property type="match status" value="1"/>
</dbReference>
<feature type="transmembrane region" description="Helical" evidence="6">
    <location>
        <begin position="368"/>
        <end position="387"/>
    </location>
</feature>
<feature type="transmembrane region" description="Helical" evidence="6">
    <location>
        <begin position="46"/>
        <end position="65"/>
    </location>
</feature>
<keyword evidence="5 6" id="KW-0472">Membrane</keyword>
<evidence type="ECO:0000259" key="7">
    <source>
        <dbReference type="PROSITE" id="PS50850"/>
    </source>
</evidence>
<feature type="transmembrane region" description="Helical" evidence="6">
    <location>
        <begin position="77"/>
        <end position="96"/>
    </location>
</feature>
<accession>A0A2M9YLS6</accession>
<evidence type="ECO:0000256" key="4">
    <source>
        <dbReference type="ARBA" id="ARBA00022989"/>
    </source>
</evidence>
<dbReference type="InterPro" id="IPR036259">
    <property type="entry name" value="MFS_trans_sf"/>
</dbReference>
<feature type="transmembrane region" description="Helical" evidence="6">
    <location>
        <begin position="342"/>
        <end position="362"/>
    </location>
</feature>
<evidence type="ECO:0000313" key="10">
    <source>
        <dbReference type="Proteomes" id="UP000232149"/>
    </source>
</evidence>
<feature type="transmembrane region" description="Helical" evidence="6">
    <location>
        <begin position="165"/>
        <end position="184"/>
    </location>
</feature>
<comment type="caution">
    <text evidence="8">The sequence shown here is derived from an EMBL/GenBank/DDBJ whole genome shotgun (WGS) entry which is preliminary data.</text>
</comment>
<feature type="transmembrane region" description="Helical" evidence="6">
    <location>
        <begin position="277"/>
        <end position="298"/>
    </location>
</feature>
<dbReference type="EMBL" id="NPDU01000003">
    <property type="protein sequence ID" value="PJZ63670.1"/>
    <property type="molecule type" value="Genomic_DNA"/>
</dbReference>
<organism evidence="8 11">
    <name type="scientific">Leptospira adleri</name>
    <dbReference type="NCBI Taxonomy" id="2023186"/>
    <lineage>
        <taxon>Bacteria</taxon>
        <taxon>Pseudomonadati</taxon>
        <taxon>Spirochaetota</taxon>
        <taxon>Spirochaetia</taxon>
        <taxon>Leptospirales</taxon>
        <taxon>Leptospiraceae</taxon>
        <taxon>Leptospira</taxon>
    </lineage>
</organism>
<keyword evidence="2" id="KW-1003">Cell membrane</keyword>
<feature type="transmembrane region" description="Helical" evidence="6">
    <location>
        <begin position="304"/>
        <end position="321"/>
    </location>
</feature>
<feature type="transmembrane region" description="Helical" evidence="6">
    <location>
        <begin position="102"/>
        <end position="123"/>
    </location>
</feature>
<dbReference type="GO" id="GO:0005886">
    <property type="term" value="C:plasma membrane"/>
    <property type="evidence" value="ECO:0007669"/>
    <property type="project" value="UniProtKB-SubCell"/>
</dbReference>
<dbReference type="Proteomes" id="UP000232188">
    <property type="component" value="Unassembled WGS sequence"/>
</dbReference>
<dbReference type="RefSeq" id="WP_100786591.1">
    <property type="nucleotide sequence ID" value="NZ_NPDU01000003.1"/>
</dbReference>
<evidence type="ECO:0000256" key="6">
    <source>
        <dbReference type="SAM" id="Phobius"/>
    </source>
</evidence>
<feature type="transmembrane region" description="Helical" evidence="6">
    <location>
        <begin position="135"/>
        <end position="159"/>
    </location>
</feature>
<sequence length="395" mass="41872">MFKDKKNPLFVCILLGFGTVLGLSGIDLVLPSIPKLPEILGGDQTSSQFVIASFVAGTAFGMLLFGNVSSRIGASSLLFFSLSGYSLTSFLCTLSPNLDLLIVFRFFQGLSSSAAAVLAPGIIKDLFDEKGAAKALGILGSVESLIPALAPILGVWFLSIGNWKYSFFVTSFLSFILALVFFSIRFRGDAPPPSGSKPGSYRILLLSPVFQRYSLSQALNLGGLLVFVFGAPVVIVKTMNSDIHQFARMQTIGVVFFIIGAVLSSSYLNRKINSEHLVSIGTGLCLLSSVLMIVFSLLGQNHPLTILLIFPIMNFGLGLRGPNGFLKGIIAANGDDNRGSSLILLSIISVSAGGTAIVAPFLNHGLLALSLFVGILHTIACLVLIFLPSLPSDSN</sequence>
<dbReference type="InterPro" id="IPR020846">
    <property type="entry name" value="MFS_dom"/>
</dbReference>
<evidence type="ECO:0000313" key="9">
    <source>
        <dbReference type="EMBL" id="PJZ63670.1"/>
    </source>
</evidence>
<feature type="transmembrane region" description="Helical" evidence="6">
    <location>
        <begin position="247"/>
        <end position="265"/>
    </location>
</feature>
<dbReference type="PANTHER" id="PTHR43124:SF3">
    <property type="entry name" value="CHLORAMPHENICOL EFFLUX PUMP RV0191"/>
    <property type="match status" value="1"/>
</dbReference>
<dbReference type="SUPFAM" id="SSF103473">
    <property type="entry name" value="MFS general substrate transporter"/>
    <property type="match status" value="1"/>
</dbReference>
<protein>
    <recommendedName>
        <fullName evidence="7">Major facilitator superfamily (MFS) profile domain-containing protein</fullName>
    </recommendedName>
</protein>
<evidence type="ECO:0000313" key="11">
    <source>
        <dbReference type="Proteomes" id="UP000232188"/>
    </source>
</evidence>
<dbReference type="EMBL" id="NPDV01000013">
    <property type="protein sequence ID" value="PJZ52499.1"/>
    <property type="molecule type" value="Genomic_DNA"/>
</dbReference>
<comment type="subcellular location">
    <subcellularLocation>
        <location evidence="1">Cell membrane</location>
        <topology evidence="1">Multi-pass membrane protein</topology>
    </subcellularLocation>
</comment>
<evidence type="ECO:0000256" key="5">
    <source>
        <dbReference type="ARBA" id="ARBA00023136"/>
    </source>
</evidence>
<keyword evidence="3 6" id="KW-0812">Transmembrane</keyword>
<name>A0A2M9YLS6_9LEPT</name>
<dbReference type="AlphaFoldDB" id="A0A2M9YLS6"/>
<dbReference type="Pfam" id="PF07690">
    <property type="entry name" value="MFS_1"/>
    <property type="match status" value="1"/>
</dbReference>
<proteinExistence type="predicted"/>
<dbReference type="InterPro" id="IPR050189">
    <property type="entry name" value="MFS_Efflux_Transporters"/>
</dbReference>
<reference evidence="10 11" key="1">
    <citation type="submission" date="2017-07" db="EMBL/GenBank/DDBJ databases">
        <title>Leptospira spp. isolated from tropical soils.</title>
        <authorList>
            <person name="Thibeaux R."/>
            <person name="Iraola G."/>
            <person name="Ferres I."/>
            <person name="Bierque E."/>
            <person name="Girault D."/>
            <person name="Soupe-Gilbert M.-E."/>
            <person name="Picardeau M."/>
            <person name="Goarant C."/>
        </authorList>
    </citation>
    <scope>NUCLEOTIDE SEQUENCE [LARGE SCALE GENOMIC DNA]</scope>
    <source>
        <strain evidence="8 11">FH2-B-C1</strain>
        <strain evidence="9 10">FH2-B-D1</strain>
    </source>
</reference>
<keyword evidence="10" id="KW-1185">Reference proteome</keyword>
<dbReference type="PROSITE" id="PS50850">
    <property type="entry name" value="MFS"/>
    <property type="match status" value="1"/>
</dbReference>
<feature type="transmembrane region" description="Helical" evidence="6">
    <location>
        <begin position="218"/>
        <end position="235"/>
    </location>
</feature>
<gene>
    <name evidence="9" type="ORF">CH376_02170</name>
    <name evidence="8" type="ORF">CH380_15155</name>
</gene>
<dbReference type="InterPro" id="IPR011701">
    <property type="entry name" value="MFS"/>
</dbReference>
<dbReference type="Proteomes" id="UP000232149">
    <property type="component" value="Unassembled WGS sequence"/>
</dbReference>
<evidence type="ECO:0000313" key="8">
    <source>
        <dbReference type="EMBL" id="PJZ52499.1"/>
    </source>
</evidence>
<dbReference type="Gene3D" id="1.20.1720.10">
    <property type="entry name" value="Multidrug resistance protein D"/>
    <property type="match status" value="1"/>
</dbReference>
<feature type="domain" description="Major facilitator superfamily (MFS) profile" evidence="7">
    <location>
        <begin position="11"/>
        <end position="392"/>
    </location>
</feature>